<protein>
    <submittedName>
        <fullName evidence="6">LysR family transcriptional regulator</fullName>
    </submittedName>
</protein>
<evidence type="ECO:0000256" key="4">
    <source>
        <dbReference type="ARBA" id="ARBA00023163"/>
    </source>
</evidence>
<dbReference type="SUPFAM" id="SSF53850">
    <property type="entry name" value="Periplasmic binding protein-like II"/>
    <property type="match status" value="1"/>
</dbReference>
<reference evidence="6" key="2">
    <citation type="journal article" date="2023" name="ISME Commun">
        <title>Characterization of a bloom-associated alphaproteobacterial lineage, 'Candidatus Phycosocius': insights into freshwater algal-bacterial interactions.</title>
        <authorList>
            <person name="Tanabe Y."/>
            <person name="Yamaguchi H."/>
            <person name="Yoshida M."/>
            <person name="Kai A."/>
            <person name="Okazaki Y."/>
        </authorList>
    </citation>
    <scope>NUCLEOTIDE SEQUENCE</scope>
    <source>
        <strain evidence="6">BOTRYCO-1</strain>
    </source>
</reference>
<gene>
    <name evidence="6" type="ORF">PsB1_0200</name>
</gene>
<dbReference type="PANTHER" id="PTHR30537">
    <property type="entry name" value="HTH-TYPE TRANSCRIPTIONAL REGULATOR"/>
    <property type="match status" value="1"/>
</dbReference>
<comment type="caution">
    <text evidence="6">The sequence shown here is derived from an EMBL/GenBank/DDBJ whole genome shotgun (WGS) entry which is preliminary data.</text>
</comment>
<dbReference type="InterPro" id="IPR005119">
    <property type="entry name" value="LysR_subst-bd"/>
</dbReference>
<organism evidence="6 7">
    <name type="scientific">Candidatus Phycosocius spiralis</name>
    <dbReference type="NCBI Taxonomy" id="2815099"/>
    <lineage>
        <taxon>Bacteria</taxon>
        <taxon>Pseudomonadati</taxon>
        <taxon>Pseudomonadota</taxon>
        <taxon>Alphaproteobacteria</taxon>
        <taxon>Caulobacterales</taxon>
        <taxon>Caulobacterales incertae sedis</taxon>
        <taxon>Candidatus Phycosocius</taxon>
    </lineage>
</organism>
<dbReference type="PROSITE" id="PS50931">
    <property type="entry name" value="HTH_LYSR"/>
    <property type="match status" value="1"/>
</dbReference>
<dbReference type="EMBL" id="BPFZ01000001">
    <property type="protein sequence ID" value="GIU66046.1"/>
    <property type="molecule type" value="Genomic_DNA"/>
</dbReference>
<evidence type="ECO:0000259" key="5">
    <source>
        <dbReference type="PROSITE" id="PS50931"/>
    </source>
</evidence>
<dbReference type="PRINTS" id="PR00039">
    <property type="entry name" value="HTHLYSR"/>
</dbReference>
<name>A0ABQ4PST3_9PROT</name>
<keyword evidence="4" id="KW-0804">Transcription</keyword>
<evidence type="ECO:0000256" key="3">
    <source>
        <dbReference type="ARBA" id="ARBA00023125"/>
    </source>
</evidence>
<evidence type="ECO:0000313" key="6">
    <source>
        <dbReference type="EMBL" id="GIU66046.1"/>
    </source>
</evidence>
<dbReference type="Gene3D" id="1.10.10.10">
    <property type="entry name" value="Winged helix-like DNA-binding domain superfamily/Winged helix DNA-binding domain"/>
    <property type="match status" value="1"/>
</dbReference>
<dbReference type="Pfam" id="PF00126">
    <property type="entry name" value="HTH_1"/>
    <property type="match status" value="1"/>
</dbReference>
<dbReference type="Pfam" id="PF03466">
    <property type="entry name" value="LysR_substrate"/>
    <property type="match status" value="1"/>
</dbReference>
<dbReference type="SUPFAM" id="SSF46785">
    <property type="entry name" value="Winged helix' DNA-binding domain"/>
    <property type="match status" value="1"/>
</dbReference>
<keyword evidence="7" id="KW-1185">Reference proteome</keyword>
<comment type="similarity">
    <text evidence="1">Belongs to the LysR transcriptional regulatory family.</text>
</comment>
<dbReference type="PANTHER" id="PTHR30537:SF20">
    <property type="entry name" value="TRANSCRIPTIONAL REGULATORY PROTEIN"/>
    <property type="match status" value="1"/>
</dbReference>
<dbReference type="Gene3D" id="3.40.190.290">
    <property type="match status" value="1"/>
</dbReference>
<keyword evidence="3" id="KW-0238">DNA-binding</keyword>
<dbReference type="CDD" id="cd08422">
    <property type="entry name" value="PBP2_CrgA_like"/>
    <property type="match status" value="1"/>
</dbReference>
<evidence type="ECO:0000256" key="1">
    <source>
        <dbReference type="ARBA" id="ARBA00009437"/>
    </source>
</evidence>
<sequence length="298" mass="32426">MDWDKLKTFHAAADTGSLTAAAEKVGLSQSAVSRQIAALEDGLGVPLFHRHARGLILTGPGKVLQQSTGQMATIAAVAESNLKDARDRPQGELIVTAPIGIGATWLAPRLGGFMDAYPDVSLRLLLDDRELDLTTLEAECAIRLWEATHADLIQRKILSITTSLYASRDYVAKHGMPKTPDDLAHHRVIAYGARAADPMKVLDFALTLGREDHRPREAALSINNVSALVKAVVAGLGIAGLPDYLAQSDPTLMRIFPDSTGPNIDVFFIYPADLRRSKRIAAFRQYLLEQTVNWGNLK</sequence>
<dbReference type="InterPro" id="IPR000847">
    <property type="entry name" value="LysR_HTH_N"/>
</dbReference>
<dbReference type="InterPro" id="IPR036390">
    <property type="entry name" value="WH_DNA-bd_sf"/>
</dbReference>
<evidence type="ECO:0000256" key="2">
    <source>
        <dbReference type="ARBA" id="ARBA00023015"/>
    </source>
</evidence>
<dbReference type="Proteomes" id="UP001161064">
    <property type="component" value="Unassembled WGS sequence"/>
</dbReference>
<dbReference type="InterPro" id="IPR058163">
    <property type="entry name" value="LysR-type_TF_proteobact-type"/>
</dbReference>
<dbReference type="RefSeq" id="WP_284358513.1">
    <property type="nucleotide sequence ID" value="NZ_BPFZ01000001.1"/>
</dbReference>
<evidence type="ECO:0000313" key="7">
    <source>
        <dbReference type="Proteomes" id="UP001161064"/>
    </source>
</evidence>
<dbReference type="InterPro" id="IPR036388">
    <property type="entry name" value="WH-like_DNA-bd_sf"/>
</dbReference>
<proteinExistence type="inferred from homology"/>
<keyword evidence="2" id="KW-0805">Transcription regulation</keyword>
<feature type="domain" description="HTH lysR-type" evidence="5">
    <location>
        <begin position="1"/>
        <end position="58"/>
    </location>
</feature>
<reference evidence="6" key="1">
    <citation type="submission" date="2021-05" db="EMBL/GenBank/DDBJ databases">
        <authorList>
            <person name="Tanabe Y."/>
        </authorList>
    </citation>
    <scope>NUCLEOTIDE SEQUENCE</scope>
    <source>
        <strain evidence="6">BOTRYCO-1</strain>
    </source>
</reference>
<accession>A0ABQ4PST3</accession>